<gene>
    <name evidence="1" type="ORF">DFP97_104201</name>
</gene>
<sequence>MAKVANRVQDKRKASRGQAPVLLKTGKALETKVSIATGFQELRDINRKALISLKH</sequence>
<name>A0A368W3Y6_9BACL</name>
<evidence type="ECO:0000313" key="2">
    <source>
        <dbReference type="Proteomes" id="UP000252415"/>
    </source>
</evidence>
<proteinExistence type="predicted"/>
<reference evidence="1 2" key="1">
    <citation type="submission" date="2018-07" db="EMBL/GenBank/DDBJ databases">
        <title>Genomic Encyclopedia of Type Strains, Phase III (KMG-III): the genomes of soil and plant-associated and newly described type strains.</title>
        <authorList>
            <person name="Whitman W."/>
        </authorList>
    </citation>
    <scope>NUCLEOTIDE SEQUENCE [LARGE SCALE GENOMIC DNA]</scope>
    <source>
        <strain evidence="1 2">CECT 7506</strain>
    </source>
</reference>
<dbReference type="EMBL" id="QPJD01000004">
    <property type="protein sequence ID" value="RCW49543.1"/>
    <property type="molecule type" value="Genomic_DNA"/>
</dbReference>
<dbReference type="AlphaFoldDB" id="A0A368W3Y6"/>
<dbReference type="RefSeq" id="WP_181873400.1">
    <property type="nucleotide sequence ID" value="NZ_QPJD01000004.1"/>
</dbReference>
<accession>A0A368W3Y6</accession>
<comment type="caution">
    <text evidence="1">The sequence shown here is derived from an EMBL/GenBank/DDBJ whole genome shotgun (WGS) entry which is preliminary data.</text>
</comment>
<evidence type="ECO:0000313" key="1">
    <source>
        <dbReference type="EMBL" id="RCW49543.1"/>
    </source>
</evidence>
<keyword evidence="2" id="KW-1185">Reference proteome</keyword>
<organism evidence="1 2">
    <name type="scientific">Paenibacillus prosopidis</name>
    <dbReference type="NCBI Taxonomy" id="630520"/>
    <lineage>
        <taxon>Bacteria</taxon>
        <taxon>Bacillati</taxon>
        <taxon>Bacillota</taxon>
        <taxon>Bacilli</taxon>
        <taxon>Bacillales</taxon>
        <taxon>Paenibacillaceae</taxon>
        <taxon>Paenibacillus</taxon>
    </lineage>
</organism>
<protein>
    <submittedName>
        <fullName evidence="1">Uncharacterized protein</fullName>
    </submittedName>
</protein>
<dbReference type="Proteomes" id="UP000252415">
    <property type="component" value="Unassembled WGS sequence"/>
</dbReference>